<keyword evidence="7" id="KW-0677">Repeat</keyword>
<dbReference type="GO" id="GO:0005524">
    <property type="term" value="F:ATP binding"/>
    <property type="evidence" value="ECO:0007669"/>
    <property type="project" value="UniProtKB-KW"/>
</dbReference>
<dbReference type="InterPro" id="IPR002182">
    <property type="entry name" value="NB-ARC"/>
</dbReference>
<evidence type="ECO:0000256" key="3">
    <source>
        <dbReference type="ARBA" id="ARBA00008894"/>
    </source>
</evidence>
<reference evidence="14" key="1">
    <citation type="journal article" date="2019" name="Curr. Biol.">
        <title>Genome Sequence of Striga asiatica Provides Insight into the Evolution of Plant Parasitism.</title>
        <authorList>
            <person name="Yoshida S."/>
            <person name="Kim S."/>
            <person name="Wafula E.K."/>
            <person name="Tanskanen J."/>
            <person name="Kim Y.M."/>
            <person name="Honaas L."/>
            <person name="Yang Z."/>
            <person name="Spallek T."/>
            <person name="Conn C.E."/>
            <person name="Ichihashi Y."/>
            <person name="Cheong K."/>
            <person name="Cui S."/>
            <person name="Der J.P."/>
            <person name="Gundlach H."/>
            <person name="Jiao Y."/>
            <person name="Hori C."/>
            <person name="Ishida J.K."/>
            <person name="Kasahara H."/>
            <person name="Kiba T."/>
            <person name="Kim M.S."/>
            <person name="Koo N."/>
            <person name="Laohavisit A."/>
            <person name="Lee Y.H."/>
            <person name="Lumba S."/>
            <person name="McCourt P."/>
            <person name="Mortimer J.C."/>
            <person name="Mutuku J.M."/>
            <person name="Nomura T."/>
            <person name="Sasaki-Sekimoto Y."/>
            <person name="Seto Y."/>
            <person name="Wang Y."/>
            <person name="Wakatake T."/>
            <person name="Sakakibara H."/>
            <person name="Demura T."/>
            <person name="Yamaguchi S."/>
            <person name="Yoneyama K."/>
            <person name="Manabe R.I."/>
            <person name="Nelson D.C."/>
            <person name="Schulman A.H."/>
            <person name="Timko M.P."/>
            <person name="dePamphilis C.W."/>
            <person name="Choi D."/>
            <person name="Shirasu K."/>
        </authorList>
    </citation>
    <scope>NUCLEOTIDE SEQUENCE [LARGE SCALE GENOMIC DNA]</scope>
    <source>
        <strain evidence="14">cv. UVA1</strain>
    </source>
</reference>
<dbReference type="PANTHER" id="PTHR23155">
    <property type="entry name" value="DISEASE RESISTANCE PROTEIN RP"/>
    <property type="match status" value="1"/>
</dbReference>
<dbReference type="InterPro" id="IPR036388">
    <property type="entry name" value="WH-like_DNA-bd_sf"/>
</dbReference>
<evidence type="ECO:0000256" key="10">
    <source>
        <dbReference type="ARBA" id="ARBA00022840"/>
    </source>
</evidence>
<evidence type="ECO:0000256" key="2">
    <source>
        <dbReference type="ARBA" id="ARBA00004496"/>
    </source>
</evidence>
<accession>A0A5A7QDK3</accession>
<dbReference type="Gene3D" id="1.20.5.4130">
    <property type="match status" value="1"/>
</dbReference>
<dbReference type="Gene3D" id="1.10.8.430">
    <property type="entry name" value="Helical domain of apoptotic protease-activating factors"/>
    <property type="match status" value="1"/>
</dbReference>
<dbReference type="PRINTS" id="PR00364">
    <property type="entry name" value="DISEASERSIST"/>
</dbReference>
<dbReference type="PANTHER" id="PTHR23155:SF1152">
    <property type="entry name" value="AAA+ ATPASE DOMAIN-CONTAINING PROTEIN"/>
    <property type="match status" value="1"/>
</dbReference>
<evidence type="ECO:0000259" key="12">
    <source>
        <dbReference type="Pfam" id="PF23559"/>
    </source>
</evidence>
<comment type="caution">
    <text evidence="13">The sequence shown here is derived from an EMBL/GenBank/DDBJ whole genome shotgun (WGS) entry which is preliminary data.</text>
</comment>
<dbReference type="Gene3D" id="3.80.10.10">
    <property type="entry name" value="Ribonuclease Inhibitor"/>
    <property type="match status" value="1"/>
</dbReference>
<evidence type="ECO:0000256" key="1">
    <source>
        <dbReference type="ARBA" id="ARBA00002074"/>
    </source>
</evidence>
<dbReference type="FunFam" id="3.40.50.300:FF:001091">
    <property type="entry name" value="Probable disease resistance protein At1g61300"/>
    <property type="match status" value="1"/>
</dbReference>
<dbReference type="InterPro" id="IPR058922">
    <property type="entry name" value="WHD_DRP"/>
</dbReference>
<keyword evidence="6" id="KW-0381">Hypersensitive response</keyword>
<keyword evidence="5" id="KW-0433">Leucine-rich repeat</keyword>
<dbReference type="Pfam" id="PF23559">
    <property type="entry name" value="WHD_DRP"/>
    <property type="match status" value="1"/>
</dbReference>
<gene>
    <name evidence="13" type="ORF">STAS_19834</name>
</gene>
<dbReference type="InterPro" id="IPR042197">
    <property type="entry name" value="Apaf_helical"/>
</dbReference>
<dbReference type="AlphaFoldDB" id="A0A5A7QDK3"/>
<keyword evidence="9" id="KW-0611">Plant defense</keyword>
<dbReference type="SUPFAM" id="SSF52058">
    <property type="entry name" value="L domain-like"/>
    <property type="match status" value="1"/>
</dbReference>
<proteinExistence type="inferred from homology"/>
<evidence type="ECO:0000313" key="13">
    <source>
        <dbReference type="EMBL" id="GER43006.1"/>
    </source>
</evidence>
<dbReference type="GO" id="GO:0051607">
    <property type="term" value="P:defense response to virus"/>
    <property type="evidence" value="ECO:0007669"/>
    <property type="project" value="UniProtKB-ARBA"/>
</dbReference>
<evidence type="ECO:0000313" key="14">
    <source>
        <dbReference type="Proteomes" id="UP000325081"/>
    </source>
</evidence>
<evidence type="ECO:0000256" key="7">
    <source>
        <dbReference type="ARBA" id="ARBA00022737"/>
    </source>
</evidence>
<evidence type="ECO:0000256" key="5">
    <source>
        <dbReference type="ARBA" id="ARBA00022614"/>
    </source>
</evidence>
<feature type="domain" description="Disease resistance protein winged helix" evidence="12">
    <location>
        <begin position="436"/>
        <end position="507"/>
    </location>
</feature>
<name>A0A5A7QDK3_STRAF</name>
<dbReference type="Proteomes" id="UP000325081">
    <property type="component" value="Unassembled WGS sequence"/>
</dbReference>
<comment type="function">
    <text evidence="1">Confers resistance to late blight (Phytophthora infestans) races carrying the avirulence gene Avr1. Resistance proteins guard the plant against pathogens that contain an appropriate avirulence protein via an indirect interaction with this avirulence protein. That triggers a defense system including the hypersensitive response, which restricts the pathogen growth.</text>
</comment>
<keyword evidence="14" id="KW-1185">Reference proteome</keyword>
<dbReference type="Gene3D" id="1.10.10.10">
    <property type="entry name" value="Winged helix-like DNA-binding domain superfamily/Winged helix DNA-binding domain"/>
    <property type="match status" value="1"/>
</dbReference>
<dbReference type="Pfam" id="PF00931">
    <property type="entry name" value="NB-ARC"/>
    <property type="match status" value="1"/>
</dbReference>
<feature type="domain" description="NB-ARC" evidence="11">
    <location>
        <begin position="185"/>
        <end position="353"/>
    </location>
</feature>
<sequence length="923" mass="106320">MAAYAALLSLTHTIDQIQNHPRPPISLHTKHLQSLTQNLTFLQDFLENYSINGGAIKDFERLEGRIAEASYEAEDVIESHVVDQIQAANAKSVNNNENKSNFFKFFGGLCKPTIREENIRPVDMYHQGLEKVMQDLDLIKKDAEEIVKQIGCQLERNYSMPAGGPRPHPSGPHGSMVGLDDVLLEAMDKLMGQHSARQILPIVGMGGIGKTILARNLYSHKTVEEHFYLRGWATISQQYDSKEILLEVLTCLKIIGSREMLSKKKEYEIGEILYKTLCGQKYLIVMDDVWSVRAWDKVKFFFPDNNNGSRIVITTRLSDLAFELSGSRGLEMGFLDEDNSWKLFRKSVFGEKDCPPELEEIGKKISKNCKGLPLSIVVTGGLLAMSVQTRKHWQYIAENLNSVVNLNDNERCLRILRLSYNHLPVHLKPCFIYMGIFPEDHLVSASTLVKLWVAEGFLKPIGDKTLEATAEEYLKDLVQRNLILIQDLGGHGDIKRFRIHDLLRDLCMKEAEKDRFFCVVATDKPNGTNQQIWQTQRRIGIQRREESTNKHVPRAIRNAVRSATLARSLICSADKLRRRPSQLLRVFHRIEVFIPEYTYSLKDIFRPVNSRHIVAAARLSRPDQFPSSFYHLWNLQTLIIDLEVRNVSSAPPVIDIWRMPRLRHVNIFTFHLPEPAADSTVLWDLQTLKTVSSSEWGEEAVRRIPNVKKLNLMLPYTKASSRDDYRLDNLCRLRVVESLCCNFYCRKEPFIRREHDLAMSLVFPHSIRKLTLVRASFLWDDLAAKVGNLPHLEVLKLKFRSCKGLKWETIQGQFCRLKVLEIHLWPEVEHWMMEDWDHFPCLERLVLDDFHNLKAIPLEIGEIPTLKWIRLINCNESLVASVKEMVEVQQEMGNEELTVSVALYEKNQLVESLAGPKFQVEVW</sequence>
<evidence type="ECO:0000256" key="6">
    <source>
        <dbReference type="ARBA" id="ARBA00022667"/>
    </source>
</evidence>
<evidence type="ECO:0000259" key="11">
    <source>
        <dbReference type="Pfam" id="PF00931"/>
    </source>
</evidence>
<keyword evidence="8" id="KW-0547">Nucleotide-binding</keyword>
<keyword evidence="4" id="KW-0963">Cytoplasm</keyword>
<evidence type="ECO:0000256" key="4">
    <source>
        <dbReference type="ARBA" id="ARBA00022490"/>
    </source>
</evidence>
<organism evidence="13 14">
    <name type="scientific">Striga asiatica</name>
    <name type="common">Asiatic witchweed</name>
    <name type="synonym">Buchnera asiatica</name>
    <dbReference type="NCBI Taxonomy" id="4170"/>
    <lineage>
        <taxon>Eukaryota</taxon>
        <taxon>Viridiplantae</taxon>
        <taxon>Streptophyta</taxon>
        <taxon>Embryophyta</taxon>
        <taxon>Tracheophyta</taxon>
        <taxon>Spermatophyta</taxon>
        <taxon>Magnoliopsida</taxon>
        <taxon>eudicotyledons</taxon>
        <taxon>Gunneridae</taxon>
        <taxon>Pentapetalae</taxon>
        <taxon>asterids</taxon>
        <taxon>lamiids</taxon>
        <taxon>Lamiales</taxon>
        <taxon>Orobanchaceae</taxon>
        <taxon>Buchnereae</taxon>
        <taxon>Striga</taxon>
    </lineage>
</organism>
<protein>
    <submittedName>
        <fullName evidence="13">Disease resistance protein</fullName>
    </submittedName>
</protein>
<dbReference type="Gene3D" id="3.40.50.300">
    <property type="entry name" value="P-loop containing nucleotide triphosphate hydrolases"/>
    <property type="match status" value="1"/>
</dbReference>
<comment type="subcellular location">
    <subcellularLocation>
        <location evidence="2">Cytoplasm</location>
    </subcellularLocation>
</comment>
<dbReference type="InterPro" id="IPR032675">
    <property type="entry name" value="LRR_dom_sf"/>
</dbReference>
<dbReference type="GO" id="GO:0005737">
    <property type="term" value="C:cytoplasm"/>
    <property type="evidence" value="ECO:0007669"/>
    <property type="project" value="UniProtKB-SubCell"/>
</dbReference>
<dbReference type="SUPFAM" id="SSF52540">
    <property type="entry name" value="P-loop containing nucleoside triphosphate hydrolases"/>
    <property type="match status" value="1"/>
</dbReference>
<dbReference type="EMBL" id="BKCP01006515">
    <property type="protein sequence ID" value="GER43006.1"/>
    <property type="molecule type" value="Genomic_DNA"/>
</dbReference>
<dbReference type="OrthoDB" id="690341at2759"/>
<dbReference type="GO" id="GO:0009626">
    <property type="term" value="P:plant-type hypersensitive response"/>
    <property type="evidence" value="ECO:0007669"/>
    <property type="project" value="UniProtKB-KW"/>
</dbReference>
<comment type="similarity">
    <text evidence="3">Belongs to the disease resistance NB-LRR family.</text>
</comment>
<evidence type="ECO:0000256" key="9">
    <source>
        <dbReference type="ARBA" id="ARBA00022821"/>
    </source>
</evidence>
<dbReference type="GO" id="GO:0043531">
    <property type="term" value="F:ADP binding"/>
    <property type="evidence" value="ECO:0007669"/>
    <property type="project" value="InterPro"/>
</dbReference>
<dbReference type="FunFam" id="1.10.10.10:FF:000322">
    <property type="entry name" value="Probable disease resistance protein At1g63360"/>
    <property type="match status" value="1"/>
</dbReference>
<keyword evidence="10" id="KW-0067">ATP-binding</keyword>
<dbReference type="InterPro" id="IPR027417">
    <property type="entry name" value="P-loop_NTPase"/>
</dbReference>
<dbReference type="InterPro" id="IPR044974">
    <property type="entry name" value="Disease_R_plants"/>
</dbReference>
<evidence type="ECO:0000256" key="8">
    <source>
        <dbReference type="ARBA" id="ARBA00022741"/>
    </source>
</evidence>